<reference evidence="1 2" key="1">
    <citation type="journal article" date="2018" name="Front. Plant Sci.">
        <title>Red Clover (Trifolium pratense) and Zigzag Clover (T. medium) - A Picture of Genomic Similarities and Differences.</title>
        <authorList>
            <person name="Dluhosova J."/>
            <person name="Istvanek J."/>
            <person name="Nedelnik J."/>
            <person name="Repkova J."/>
        </authorList>
    </citation>
    <scope>NUCLEOTIDE SEQUENCE [LARGE SCALE GENOMIC DNA]</scope>
    <source>
        <strain evidence="2">cv. 10/8</strain>
        <tissue evidence="1">Leaf</tissue>
    </source>
</reference>
<evidence type="ECO:0000313" key="2">
    <source>
        <dbReference type="Proteomes" id="UP000265520"/>
    </source>
</evidence>
<dbReference type="AlphaFoldDB" id="A0A392W6E5"/>
<protein>
    <submittedName>
        <fullName evidence="1">Uncharacterized protein</fullName>
    </submittedName>
</protein>
<feature type="non-terminal residue" evidence="1">
    <location>
        <position position="1"/>
    </location>
</feature>
<comment type="caution">
    <text evidence="1">The sequence shown here is derived from an EMBL/GenBank/DDBJ whole genome shotgun (WGS) entry which is preliminary data.</text>
</comment>
<organism evidence="1 2">
    <name type="scientific">Trifolium medium</name>
    <dbReference type="NCBI Taxonomy" id="97028"/>
    <lineage>
        <taxon>Eukaryota</taxon>
        <taxon>Viridiplantae</taxon>
        <taxon>Streptophyta</taxon>
        <taxon>Embryophyta</taxon>
        <taxon>Tracheophyta</taxon>
        <taxon>Spermatophyta</taxon>
        <taxon>Magnoliopsida</taxon>
        <taxon>eudicotyledons</taxon>
        <taxon>Gunneridae</taxon>
        <taxon>Pentapetalae</taxon>
        <taxon>rosids</taxon>
        <taxon>fabids</taxon>
        <taxon>Fabales</taxon>
        <taxon>Fabaceae</taxon>
        <taxon>Papilionoideae</taxon>
        <taxon>50 kb inversion clade</taxon>
        <taxon>NPAAA clade</taxon>
        <taxon>Hologalegina</taxon>
        <taxon>IRL clade</taxon>
        <taxon>Trifolieae</taxon>
        <taxon>Trifolium</taxon>
    </lineage>
</organism>
<keyword evidence="2" id="KW-1185">Reference proteome</keyword>
<accession>A0A392W6E5</accession>
<dbReference type="Proteomes" id="UP000265520">
    <property type="component" value="Unassembled WGS sequence"/>
</dbReference>
<name>A0A392W6E5_9FABA</name>
<evidence type="ECO:0000313" key="1">
    <source>
        <dbReference type="EMBL" id="MCI94260.1"/>
    </source>
</evidence>
<dbReference type="EMBL" id="LXQA011351589">
    <property type="protein sequence ID" value="MCI94260.1"/>
    <property type="molecule type" value="Genomic_DNA"/>
</dbReference>
<proteinExistence type="predicted"/>
<sequence length="49" mass="5457">PRDEEEEVHLVEQRRVVGCKREGQDSGGTWICSGVLNGGVQGWREHHSG</sequence>